<evidence type="ECO:0000256" key="1">
    <source>
        <dbReference type="ARBA" id="ARBA00004651"/>
    </source>
</evidence>
<evidence type="ECO:0000256" key="8">
    <source>
        <dbReference type="SAM" id="Phobius"/>
    </source>
</evidence>
<dbReference type="GO" id="GO:0046872">
    <property type="term" value="F:metal ion binding"/>
    <property type="evidence" value="ECO:0007669"/>
    <property type="project" value="UniProtKB-KW"/>
</dbReference>
<keyword evidence="7" id="KW-0479">Metal-binding</keyword>
<keyword evidence="6 8" id="KW-0472">Membrane</keyword>
<evidence type="ECO:0000256" key="5">
    <source>
        <dbReference type="ARBA" id="ARBA00022989"/>
    </source>
</evidence>
<feature type="transmembrane region" description="Helical" evidence="8">
    <location>
        <begin position="73"/>
        <end position="95"/>
    </location>
</feature>
<accession>A0A8J3EKU7</accession>
<dbReference type="InterPro" id="IPR000715">
    <property type="entry name" value="Glycosyl_transferase_4"/>
</dbReference>
<feature type="transmembrane region" description="Helical" evidence="8">
    <location>
        <begin position="107"/>
        <end position="131"/>
    </location>
</feature>
<reference evidence="9" key="1">
    <citation type="journal article" date="2014" name="Int. J. Syst. Evol. Microbiol.">
        <title>Complete genome sequence of Corynebacterium casei LMG S-19264T (=DSM 44701T), isolated from a smear-ripened cheese.</title>
        <authorList>
            <consortium name="US DOE Joint Genome Institute (JGI-PGF)"/>
            <person name="Walter F."/>
            <person name="Albersmeier A."/>
            <person name="Kalinowski J."/>
            <person name="Ruckert C."/>
        </authorList>
    </citation>
    <scope>NUCLEOTIDE SEQUENCE</scope>
    <source>
        <strain evidence="9">CGMCC 1.12777</strain>
    </source>
</reference>
<dbReference type="RefSeq" id="WP_188496042.1">
    <property type="nucleotide sequence ID" value="NZ_BMFV01000003.1"/>
</dbReference>
<dbReference type="GO" id="GO:0071555">
    <property type="term" value="P:cell wall organization"/>
    <property type="evidence" value="ECO:0007669"/>
    <property type="project" value="TreeGrafter"/>
</dbReference>
<feature type="transmembrane region" description="Helical" evidence="8">
    <location>
        <begin position="242"/>
        <end position="263"/>
    </location>
</feature>
<evidence type="ECO:0000256" key="7">
    <source>
        <dbReference type="PIRSR" id="PIRSR600715-1"/>
    </source>
</evidence>
<dbReference type="AlphaFoldDB" id="A0A8J3EKU7"/>
<dbReference type="EMBL" id="BMFV01000003">
    <property type="protein sequence ID" value="GGH76644.1"/>
    <property type="molecule type" value="Genomic_DNA"/>
</dbReference>
<keyword evidence="10" id="KW-1185">Reference proteome</keyword>
<feature type="transmembrane region" description="Helical" evidence="8">
    <location>
        <begin position="284"/>
        <end position="310"/>
    </location>
</feature>
<dbReference type="GO" id="GO:0009103">
    <property type="term" value="P:lipopolysaccharide biosynthetic process"/>
    <property type="evidence" value="ECO:0007669"/>
    <property type="project" value="TreeGrafter"/>
</dbReference>
<dbReference type="PANTHER" id="PTHR22926:SF3">
    <property type="entry name" value="UNDECAPRENYL-PHOSPHATE ALPHA-N-ACETYLGLUCOSAMINYL 1-PHOSPHATE TRANSFERASE"/>
    <property type="match status" value="1"/>
</dbReference>
<dbReference type="GO" id="GO:0016780">
    <property type="term" value="F:phosphotransferase activity, for other substituted phosphate groups"/>
    <property type="evidence" value="ECO:0007669"/>
    <property type="project" value="InterPro"/>
</dbReference>
<gene>
    <name evidence="9" type="primary">tagO</name>
    <name evidence="9" type="ORF">GCM10007096_07380</name>
</gene>
<dbReference type="Proteomes" id="UP000656813">
    <property type="component" value="Unassembled WGS sequence"/>
</dbReference>
<reference evidence="9" key="2">
    <citation type="submission" date="2020-09" db="EMBL/GenBank/DDBJ databases">
        <authorList>
            <person name="Sun Q."/>
            <person name="Zhou Y."/>
        </authorList>
    </citation>
    <scope>NUCLEOTIDE SEQUENCE</scope>
    <source>
        <strain evidence="9">CGMCC 1.12777</strain>
    </source>
</reference>
<dbReference type="CDD" id="cd06853">
    <property type="entry name" value="GT_WecA_like"/>
    <property type="match status" value="1"/>
</dbReference>
<comment type="subcellular location">
    <subcellularLocation>
        <location evidence="1">Cell membrane</location>
        <topology evidence="1">Multi-pass membrane protein</topology>
    </subcellularLocation>
</comment>
<evidence type="ECO:0000313" key="9">
    <source>
        <dbReference type="EMBL" id="GGH76644.1"/>
    </source>
</evidence>
<feature type="binding site" evidence="7">
    <location>
        <position position="157"/>
    </location>
    <ligand>
        <name>Mg(2+)</name>
        <dbReference type="ChEBI" id="CHEBI:18420"/>
    </ligand>
</feature>
<comment type="caution">
    <text evidence="9">The sequence shown here is derived from an EMBL/GenBank/DDBJ whole genome shotgun (WGS) entry which is preliminary data.</text>
</comment>
<keyword evidence="4 8" id="KW-0812">Transmembrane</keyword>
<keyword evidence="5 8" id="KW-1133">Transmembrane helix</keyword>
<organism evidence="9 10">
    <name type="scientific">Pullulanibacillus pueri</name>
    <dbReference type="NCBI Taxonomy" id="1437324"/>
    <lineage>
        <taxon>Bacteria</taxon>
        <taxon>Bacillati</taxon>
        <taxon>Bacillota</taxon>
        <taxon>Bacilli</taxon>
        <taxon>Bacillales</taxon>
        <taxon>Sporolactobacillaceae</taxon>
        <taxon>Pullulanibacillus</taxon>
    </lineage>
</organism>
<feature type="transmembrane region" description="Helical" evidence="8">
    <location>
        <begin position="46"/>
        <end position="67"/>
    </location>
</feature>
<name>A0A8J3EKU7_9BACL</name>
<keyword evidence="7" id="KW-0460">Magnesium</keyword>
<dbReference type="InterPro" id="IPR018480">
    <property type="entry name" value="PNAcMuramoyl-5peptid_Trfase_CS"/>
</dbReference>
<comment type="cofactor">
    <cofactor evidence="7">
        <name>Mg(2+)</name>
        <dbReference type="ChEBI" id="CHEBI:18420"/>
    </cofactor>
</comment>
<feature type="transmembrane region" description="Helical" evidence="8">
    <location>
        <begin position="220"/>
        <end position="236"/>
    </location>
</feature>
<keyword evidence="2" id="KW-1003">Cell membrane</keyword>
<dbReference type="GO" id="GO:0005886">
    <property type="term" value="C:plasma membrane"/>
    <property type="evidence" value="ECO:0007669"/>
    <property type="project" value="UniProtKB-SubCell"/>
</dbReference>
<evidence type="ECO:0000256" key="3">
    <source>
        <dbReference type="ARBA" id="ARBA00022679"/>
    </source>
</evidence>
<feature type="transmembrane region" description="Helical" evidence="8">
    <location>
        <begin position="189"/>
        <end position="208"/>
    </location>
</feature>
<feature type="transmembrane region" description="Helical" evidence="8">
    <location>
        <begin position="316"/>
        <end position="335"/>
    </location>
</feature>
<dbReference type="PROSITE" id="PS01348">
    <property type="entry name" value="MRAY_2"/>
    <property type="match status" value="1"/>
</dbReference>
<sequence length="365" mass="40250">MSILNEYTFAFVIALAVTVITTPLVRRLALKFNIVDKPNERKVHQVTMPYLGGVSIALGFFAGYIYLIPHFDARVSSSLTAFVIGGLIILVIGIIDDKYSLAPKYKLLGQTFAAILVVISGFTVHFIQFPLIGRIEFGWLAIPITIIWIVGITNAINFIDGLDGLASGVSSIALCSMLIMSILNGQLLVIGFSVILLGGTIGFLFFNIHPAKIFMGDSGSMFIGYTMAIISIMGLFKSITIFSLILPIIILGVPIFDTSFAIIRRIAKDQKISTPDKLHLHHQLLNMGFSHRTTVFIIYVISMFFGAAAVVFSRSVLWGSLFILLLSVILIRFTVEMMDSFNEKRKKPLINAIKKLVYQTSKSKG</sequence>
<dbReference type="GO" id="GO:0044038">
    <property type="term" value="P:cell wall macromolecule biosynthetic process"/>
    <property type="evidence" value="ECO:0007669"/>
    <property type="project" value="TreeGrafter"/>
</dbReference>
<dbReference type="PANTHER" id="PTHR22926">
    <property type="entry name" value="PHOSPHO-N-ACETYLMURAMOYL-PENTAPEPTIDE-TRANSFERASE"/>
    <property type="match status" value="1"/>
</dbReference>
<proteinExistence type="predicted"/>
<dbReference type="Pfam" id="PF00953">
    <property type="entry name" value="Glycos_transf_4"/>
    <property type="match status" value="1"/>
</dbReference>
<evidence type="ECO:0000256" key="6">
    <source>
        <dbReference type="ARBA" id="ARBA00023136"/>
    </source>
</evidence>
<evidence type="ECO:0000313" key="10">
    <source>
        <dbReference type="Proteomes" id="UP000656813"/>
    </source>
</evidence>
<evidence type="ECO:0000256" key="2">
    <source>
        <dbReference type="ARBA" id="ARBA00022475"/>
    </source>
</evidence>
<feature type="binding site" evidence="7">
    <location>
        <position position="217"/>
    </location>
    <ligand>
        <name>Mg(2+)</name>
        <dbReference type="ChEBI" id="CHEBI:18420"/>
    </ligand>
</feature>
<feature type="transmembrane region" description="Helical" evidence="8">
    <location>
        <begin position="137"/>
        <end position="158"/>
    </location>
</feature>
<keyword evidence="3 9" id="KW-0808">Transferase</keyword>
<evidence type="ECO:0000256" key="4">
    <source>
        <dbReference type="ARBA" id="ARBA00022692"/>
    </source>
</evidence>
<feature type="transmembrane region" description="Helical" evidence="8">
    <location>
        <begin position="6"/>
        <end position="25"/>
    </location>
</feature>
<protein>
    <submittedName>
        <fullName evidence="9">Putative undecaprenyl-phosphate N-acetylglucosaminyl 1-phosphate transferase</fullName>
    </submittedName>
</protein>